<reference evidence="1" key="1">
    <citation type="submission" date="2018-01" db="EMBL/GenBank/DDBJ databases">
        <title>An insight into the sialome of Amazonian anophelines.</title>
        <authorList>
            <person name="Ribeiro J.M."/>
            <person name="Scarpassa V."/>
            <person name="Calvo E."/>
        </authorList>
    </citation>
    <scope>NUCLEOTIDE SEQUENCE</scope>
</reference>
<proteinExistence type="predicted"/>
<protein>
    <submittedName>
        <fullName evidence="1">Putative secreted protein</fullName>
    </submittedName>
</protein>
<evidence type="ECO:0000313" key="1">
    <source>
        <dbReference type="EMBL" id="MBW71774.1"/>
    </source>
</evidence>
<organism evidence="1">
    <name type="scientific">Anopheles darlingi</name>
    <name type="common">Mosquito</name>
    <dbReference type="NCBI Taxonomy" id="43151"/>
    <lineage>
        <taxon>Eukaryota</taxon>
        <taxon>Metazoa</taxon>
        <taxon>Ecdysozoa</taxon>
        <taxon>Arthropoda</taxon>
        <taxon>Hexapoda</taxon>
        <taxon>Insecta</taxon>
        <taxon>Pterygota</taxon>
        <taxon>Neoptera</taxon>
        <taxon>Endopterygota</taxon>
        <taxon>Diptera</taxon>
        <taxon>Nematocera</taxon>
        <taxon>Culicoidea</taxon>
        <taxon>Culicidae</taxon>
        <taxon>Anophelinae</taxon>
        <taxon>Anopheles</taxon>
    </lineage>
</organism>
<name>A0A2M4D2F7_ANODA</name>
<sequence>MMLFTSTLPVVTASGGIACSLSYQPFRLWSISDLADNSSECGSAAGATVSVADGVVIGVVGAATTEAIVKPGCGRCGYFGSTHDRTTRRRAK</sequence>
<dbReference type="AlphaFoldDB" id="A0A2M4D2F7"/>
<dbReference type="EMBL" id="GGFL01007596">
    <property type="protein sequence ID" value="MBW71774.1"/>
    <property type="molecule type" value="Transcribed_RNA"/>
</dbReference>
<accession>A0A2M4D2F7</accession>